<dbReference type="PANTHER" id="PTHR11439">
    <property type="entry name" value="GAG-POL-RELATED RETROTRANSPOSON"/>
    <property type="match status" value="1"/>
</dbReference>
<comment type="caution">
    <text evidence="4">The sequence shown here is derived from an EMBL/GenBank/DDBJ whole genome shotgun (WGS) entry which is preliminary data.</text>
</comment>
<reference evidence="4" key="1">
    <citation type="submission" date="2023-04" db="EMBL/GenBank/DDBJ databases">
        <title>Phytophthora fragariaefolia NBRC 109709.</title>
        <authorList>
            <person name="Ichikawa N."/>
            <person name="Sato H."/>
            <person name="Tonouchi N."/>
        </authorList>
    </citation>
    <scope>NUCLEOTIDE SEQUENCE</scope>
    <source>
        <strain evidence="4">NBRC 109709</strain>
    </source>
</reference>
<dbReference type="GO" id="GO:0003676">
    <property type="term" value="F:nucleic acid binding"/>
    <property type="evidence" value="ECO:0007669"/>
    <property type="project" value="InterPro"/>
</dbReference>
<dbReference type="Pfam" id="PF07727">
    <property type="entry name" value="RVT_2"/>
    <property type="match status" value="1"/>
</dbReference>
<feature type="compositionally biased region" description="Low complexity" evidence="2">
    <location>
        <begin position="152"/>
        <end position="169"/>
    </location>
</feature>
<feature type="compositionally biased region" description="Polar residues" evidence="2">
    <location>
        <begin position="228"/>
        <end position="239"/>
    </location>
</feature>
<organism evidence="4 5">
    <name type="scientific">Phytophthora fragariaefolia</name>
    <dbReference type="NCBI Taxonomy" id="1490495"/>
    <lineage>
        <taxon>Eukaryota</taxon>
        <taxon>Sar</taxon>
        <taxon>Stramenopiles</taxon>
        <taxon>Oomycota</taxon>
        <taxon>Peronosporomycetes</taxon>
        <taxon>Peronosporales</taxon>
        <taxon>Peronosporaceae</taxon>
        <taxon>Phytophthora</taxon>
    </lineage>
</organism>
<dbReference type="Proteomes" id="UP001165121">
    <property type="component" value="Unassembled WGS sequence"/>
</dbReference>
<accession>A0A9W6XZL9</accession>
<keyword evidence="1" id="KW-0862">Zinc</keyword>
<dbReference type="InterPro" id="IPR013103">
    <property type="entry name" value="RVT_2"/>
</dbReference>
<evidence type="ECO:0000256" key="2">
    <source>
        <dbReference type="SAM" id="MobiDB-lite"/>
    </source>
</evidence>
<feature type="region of interest" description="Disordered" evidence="2">
    <location>
        <begin position="148"/>
        <end position="359"/>
    </location>
</feature>
<feature type="compositionally biased region" description="Acidic residues" evidence="2">
    <location>
        <begin position="302"/>
        <end position="325"/>
    </location>
</feature>
<evidence type="ECO:0000313" key="5">
    <source>
        <dbReference type="Proteomes" id="UP001165121"/>
    </source>
</evidence>
<feature type="compositionally biased region" description="Basic and acidic residues" evidence="2">
    <location>
        <begin position="269"/>
        <end position="281"/>
    </location>
</feature>
<dbReference type="GO" id="GO:0008270">
    <property type="term" value="F:zinc ion binding"/>
    <property type="evidence" value="ECO:0007669"/>
    <property type="project" value="UniProtKB-KW"/>
</dbReference>
<dbReference type="CDD" id="cd09272">
    <property type="entry name" value="RNase_HI_RT_Ty1"/>
    <property type="match status" value="1"/>
</dbReference>
<keyword evidence="5" id="KW-1185">Reference proteome</keyword>
<evidence type="ECO:0000256" key="1">
    <source>
        <dbReference type="PROSITE-ProRule" id="PRU00047"/>
    </source>
</evidence>
<dbReference type="InterPro" id="IPR036875">
    <property type="entry name" value="Znf_CCHC_sf"/>
</dbReference>
<dbReference type="AlphaFoldDB" id="A0A9W6XZL9"/>
<name>A0A9W6XZL9_9STRA</name>
<dbReference type="PROSITE" id="PS50158">
    <property type="entry name" value="ZF_CCHC"/>
    <property type="match status" value="1"/>
</dbReference>
<dbReference type="Gene3D" id="4.10.60.10">
    <property type="entry name" value="Zinc finger, CCHC-type"/>
    <property type="match status" value="1"/>
</dbReference>
<evidence type="ECO:0000259" key="3">
    <source>
        <dbReference type="PROSITE" id="PS50158"/>
    </source>
</evidence>
<proteinExistence type="predicted"/>
<keyword evidence="1" id="KW-0863">Zinc-finger</keyword>
<dbReference type="SMART" id="SM00343">
    <property type="entry name" value="ZnF_C2HC"/>
    <property type="match status" value="1"/>
</dbReference>
<feature type="domain" description="CCHC-type" evidence="3">
    <location>
        <begin position="199"/>
        <end position="214"/>
    </location>
</feature>
<dbReference type="SUPFAM" id="SSF57756">
    <property type="entry name" value="Retrovirus zinc finger-like domains"/>
    <property type="match status" value="1"/>
</dbReference>
<keyword evidence="1" id="KW-0479">Metal-binding</keyword>
<gene>
    <name evidence="4" type="ORF">Pfra01_001911200</name>
</gene>
<evidence type="ECO:0000313" key="4">
    <source>
        <dbReference type="EMBL" id="GMF48910.1"/>
    </source>
</evidence>
<dbReference type="EMBL" id="BSXT01002427">
    <property type="protein sequence ID" value="GMF48910.1"/>
    <property type="molecule type" value="Genomic_DNA"/>
</dbReference>
<dbReference type="InterPro" id="IPR001878">
    <property type="entry name" value="Znf_CCHC"/>
</dbReference>
<dbReference type="PANTHER" id="PTHR11439:SF491">
    <property type="entry name" value="INTEGRASE CATALYTIC DOMAIN-CONTAINING PROTEIN"/>
    <property type="match status" value="1"/>
</dbReference>
<sequence length="801" mass="89469">MEIAARKKSTDLFKIMKGERKFDENFSSLQKSAWDGYQLDLQELIFSSVCTDMGQQLMDLEDGSAMWKHLCERFEGTANEQTRAMTKRQLYAQLEAARCKQNGNVEGHLNYMCRLHSRLKTHVIVDLVGLVERDSHCHHFVRCGHADRRSFGSGKQSSGQAQQPKQQNSGVGGRRHENKNPKREGTQRPQEEDRRLGNCFQCHRPGHVKRDCPNSSGSNGGTGGQATGLFSVTSGFTDSASERAVAGKQHSENIRGGRPECKNTPSDSGNKDGDSSADSRRTALKTKKATYRPETGASIMQDQEECSSQDQSEGEGSADEVSEAVEPDRSPPILTGQRREREDEESVLSGEAEQKRNRAALVESEVPDALEEFYVYACMASVEPIEEGPQQRLWHESDVRLPRSFKEAMASPQRNEWMTGMERELAAMEEKDELELVPEAEMPAGKRALQTMWQFQVMTDNNGNSFSPVARMASFRLFVALCILLGLDPFSCDINTAYLNALLKIMHFIRRIAGFPPKAGYVYKVKHPIYGLHQSGQEWYDELDSWLSGRGWRRCTTEPCLYVYSGDGVVGILLVYVDDLICATNNEYWKVDFFEDMNGNITVGGYCDSDWGNCPNTRKSVTGYVMMVAGGPVAWEARRQSVVAQSTAEAEYVASCEACMEGKSLINILTEVLPALGTNFTLGVDNQAALALASSPTYSRKTRHIELRFHYVREQVKEKAVKIWKVNGEVNPADLLTKPLGFPRLAKLKALVGMKPDLQPTPREQRPSQYQATKQQRDDDQAEASHSQLRGALRASSEVGC</sequence>
<feature type="compositionally biased region" description="Basic and acidic residues" evidence="2">
    <location>
        <begin position="174"/>
        <end position="196"/>
    </location>
</feature>
<feature type="compositionally biased region" description="Basic and acidic residues" evidence="2">
    <location>
        <begin position="249"/>
        <end position="261"/>
    </location>
</feature>
<protein>
    <submittedName>
        <fullName evidence="4">Unnamed protein product</fullName>
    </submittedName>
</protein>
<dbReference type="OrthoDB" id="10314962at2759"/>
<feature type="region of interest" description="Disordered" evidence="2">
    <location>
        <begin position="756"/>
        <end position="801"/>
    </location>
</feature>